<comment type="caution">
    <text evidence="2">The sequence shown here is derived from an EMBL/GenBank/DDBJ whole genome shotgun (WGS) entry which is preliminary data.</text>
</comment>
<dbReference type="RefSeq" id="WP_379951548.1">
    <property type="nucleotide sequence ID" value="NZ_JBHMAF010000193.1"/>
</dbReference>
<protein>
    <recommendedName>
        <fullName evidence="4">Transcriptional regulator</fullName>
    </recommendedName>
</protein>
<evidence type="ECO:0000256" key="1">
    <source>
        <dbReference type="SAM" id="MobiDB-lite"/>
    </source>
</evidence>
<evidence type="ECO:0000313" key="2">
    <source>
        <dbReference type="EMBL" id="MFB9761365.1"/>
    </source>
</evidence>
<name>A0ABV5WLC1_9BACI</name>
<keyword evidence="3" id="KW-1185">Reference proteome</keyword>
<feature type="compositionally biased region" description="Polar residues" evidence="1">
    <location>
        <begin position="39"/>
        <end position="51"/>
    </location>
</feature>
<organism evidence="2 3">
    <name type="scientific">Ectobacillus funiculus</name>
    <dbReference type="NCBI Taxonomy" id="137993"/>
    <lineage>
        <taxon>Bacteria</taxon>
        <taxon>Bacillati</taxon>
        <taxon>Bacillota</taxon>
        <taxon>Bacilli</taxon>
        <taxon>Bacillales</taxon>
        <taxon>Bacillaceae</taxon>
        <taxon>Ectobacillus</taxon>
    </lineage>
</organism>
<dbReference type="Proteomes" id="UP001589609">
    <property type="component" value="Unassembled WGS sequence"/>
</dbReference>
<accession>A0ABV5WLC1</accession>
<dbReference type="EMBL" id="JBHMAF010000193">
    <property type="protein sequence ID" value="MFB9761365.1"/>
    <property type="molecule type" value="Genomic_DNA"/>
</dbReference>
<proteinExistence type="predicted"/>
<feature type="region of interest" description="Disordered" evidence="1">
    <location>
        <begin position="1"/>
        <end position="51"/>
    </location>
</feature>
<feature type="compositionally biased region" description="Polar residues" evidence="1">
    <location>
        <begin position="10"/>
        <end position="28"/>
    </location>
</feature>
<gene>
    <name evidence="2" type="ORF">ACFFMS_24265</name>
</gene>
<reference evidence="2 3" key="1">
    <citation type="submission" date="2024-09" db="EMBL/GenBank/DDBJ databases">
        <authorList>
            <person name="Sun Q."/>
            <person name="Mori K."/>
        </authorList>
    </citation>
    <scope>NUCLEOTIDE SEQUENCE [LARGE SCALE GENOMIC DNA]</scope>
    <source>
        <strain evidence="2 3">JCM 11201</strain>
    </source>
</reference>
<evidence type="ECO:0008006" key="4">
    <source>
        <dbReference type="Google" id="ProtNLM"/>
    </source>
</evidence>
<sequence>MAKKYFQEGKINQNADATSSSKYEFSTETDPKSAMRAAGNTSKKQNANKQQ</sequence>
<evidence type="ECO:0000313" key="3">
    <source>
        <dbReference type="Proteomes" id="UP001589609"/>
    </source>
</evidence>